<dbReference type="Pfam" id="PF12698">
    <property type="entry name" value="ABC2_membrane_3"/>
    <property type="match status" value="2"/>
</dbReference>
<evidence type="ECO:0000259" key="7">
    <source>
        <dbReference type="Pfam" id="PF12698"/>
    </source>
</evidence>
<dbReference type="NCBIfam" id="TIGR03062">
    <property type="entry name" value="pip_yhgE_Cterm"/>
    <property type="match status" value="1"/>
</dbReference>
<keyword evidence="4 6" id="KW-0472">Membrane</keyword>
<dbReference type="EMBL" id="JBHSNC010000057">
    <property type="protein sequence ID" value="MFC5532033.1"/>
    <property type="molecule type" value="Genomic_DNA"/>
</dbReference>
<feature type="domain" description="ABC-2 type transporter transmembrane" evidence="7">
    <location>
        <begin position="511"/>
        <end position="694"/>
    </location>
</feature>
<feature type="transmembrane region" description="Helical" evidence="6">
    <location>
        <begin position="519"/>
        <end position="540"/>
    </location>
</feature>
<comment type="caution">
    <text evidence="8">The sequence shown here is derived from an EMBL/GenBank/DDBJ whole genome shotgun (WGS) entry which is preliminary data.</text>
</comment>
<keyword evidence="5" id="KW-0175">Coiled coil</keyword>
<feature type="domain" description="ABC-2 type transporter transmembrane" evidence="7">
    <location>
        <begin position="24"/>
        <end position="177"/>
    </location>
</feature>
<evidence type="ECO:0000256" key="3">
    <source>
        <dbReference type="ARBA" id="ARBA00022989"/>
    </source>
</evidence>
<sequence length="718" mass="77740">MGPIGNIYWNDMRKLWTNTAAAVVILGLVFLPSLYAWFNIEASWDPYGHTEGLKVAVVNEDEGTTVRGRNIRLGDEIVTALNSNKAIGWVFMDGEQALDEVRHGDIYAAVTIPSDFSAKIATVLVGKPQKAEIGYTVNEKINAIAPKITAKGASGIVEEVRGKFVKTANEAIFSVLNEIGGELQTNKPAIEQVRDTVFRLESMIPEINHSIEVAQNDVAKAEKIARKVQDDLPVVEQLAKQGADAASRTANFLESSSIALDTAVPDFKQTLQRLEETARYITETGAALQAALADHPEQVADLPDLAIPRLTTAVGTSKGLLQALEGLNKLGAEQPLLSSASTRVQSVYDLLEKQLQAATSIREALANNKEPSQTLAHKISDLSGRASSELTEILKRYDAEIAPGIRQAADRAKVAAHEAQRVLTDAVAGLPDVEGIVSDASKGLVRGAEELARIRQAMPAAESKIEALADRIRQLEKEGNLDELIALLTRSAEQESDFFAEPVVLKETRLYPVPNYGSAMSPFFTTLSLWVGALLLVSLIPVEIHGSAVAYESYQVYLGRYLTFATLAIAQSIIVTFGDLFLLHAYVADKLPFVLFGILLSVVFMFMVYTLVSVFGNVGKAIAIVLLVLQLAGSGGTFPIEVHAPFFQAIHPFLPFTYGISLMREAVGGMLWDIAVRDMEAIAIFAGIAFVLGVVLKERINRASAALVRKAKESGLIH</sequence>
<organism evidence="8 9">
    <name type="scientific">Cohnella yongneupensis</name>
    <dbReference type="NCBI Taxonomy" id="425006"/>
    <lineage>
        <taxon>Bacteria</taxon>
        <taxon>Bacillati</taxon>
        <taxon>Bacillota</taxon>
        <taxon>Bacilli</taxon>
        <taxon>Bacillales</taxon>
        <taxon>Paenibacillaceae</taxon>
        <taxon>Cohnella</taxon>
    </lineage>
</organism>
<feature type="transmembrane region" description="Helical" evidence="6">
    <location>
        <begin position="621"/>
        <end position="640"/>
    </location>
</feature>
<gene>
    <name evidence="8" type="ORF">ACFPQ4_21665</name>
</gene>
<evidence type="ECO:0000313" key="8">
    <source>
        <dbReference type="EMBL" id="MFC5532033.1"/>
    </source>
</evidence>
<proteinExistence type="predicted"/>
<feature type="transmembrane region" description="Helical" evidence="6">
    <location>
        <begin position="679"/>
        <end position="696"/>
    </location>
</feature>
<dbReference type="RefSeq" id="WP_378114004.1">
    <property type="nucleotide sequence ID" value="NZ_JBHSNC010000057.1"/>
</dbReference>
<dbReference type="NCBIfam" id="TIGR03061">
    <property type="entry name" value="pip_yhgE_Nterm"/>
    <property type="match status" value="1"/>
</dbReference>
<dbReference type="InterPro" id="IPR017500">
    <property type="entry name" value="Phage_infect_YhgE_N"/>
</dbReference>
<name>A0ABW0R4C0_9BACL</name>
<dbReference type="PANTHER" id="PTHR43077">
    <property type="entry name" value="TRANSPORT PERMEASE YVFS-RELATED"/>
    <property type="match status" value="1"/>
</dbReference>
<evidence type="ECO:0000256" key="6">
    <source>
        <dbReference type="SAM" id="Phobius"/>
    </source>
</evidence>
<feature type="transmembrane region" description="Helical" evidence="6">
    <location>
        <begin position="593"/>
        <end position="614"/>
    </location>
</feature>
<protein>
    <submittedName>
        <fullName evidence="8">YhgE/Pip family protein</fullName>
    </submittedName>
</protein>
<evidence type="ECO:0000256" key="4">
    <source>
        <dbReference type="ARBA" id="ARBA00023136"/>
    </source>
</evidence>
<evidence type="ECO:0000313" key="9">
    <source>
        <dbReference type="Proteomes" id="UP001596108"/>
    </source>
</evidence>
<feature type="coiled-coil region" evidence="5">
    <location>
        <begin position="451"/>
        <end position="478"/>
    </location>
</feature>
<dbReference type="Proteomes" id="UP001596108">
    <property type="component" value="Unassembled WGS sequence"/>
</dbReference>
<dbReference type="InterPro" id="IPR013525">
    <property type="entry name" value="ABC2_TM"/>
</dbReference>
<keyword evidence="9" id="KW-1185">Reference proteome</keyword>
<evidence type="ECO:0000256" key="1">
    <source>
        <dbReference type="ARBA" id="ARBA00004141"/>
    </source>
</evidence>
<accession>A0ABW0R4C0</accession>
<evidence type="ECO:0000256" key="2">
    <source>
        <dbReference type="ARBA" id="ARBA00022692"/>
    </source>
</evidence>
<reference evidence="9" key="1">
    <citation type="journal article" date="2019" name="Int. J. Syst. Evol. Microbiol.">
        <title>The Global Catalogue of Microorganisms (GCM) 10K type strain sequencing project: providing services to taxonomists for standard genome sequencing and annotation.</title>
        <authorList>
            <consortium name="The Broad Institute Genomics Platform"/>
            <consortium name="The Broad Institute Genome Sequencing Center for Infectious Disease"/>
            <person name="Wu L."/>
            <person name="Ma J."/>
        </authorList>
    </citation>
    <scope>NUCLEOTIDE SEQUENCE [LARGE SCALE GENOMIC DNA]</scope>
    <source>
        <strain evidence="9">CGMCC 1.18578</strain>
    </source>
</reference>
<keyword evidence="3 6" id="KW-1133">Transmembrane helix</keyword>
<dbReference type="InterPro" id="IPR017501">
    <property type="entry name" value="Phage_infect_YhgE_C"/>
</dbReference>
<dbReference type="Gene3D" id="3.40.1710.10">
    <property type="entry name" value="abc type-2 transporter like domain"/>
    <property type="match status" value="1"/>
</dbReference>
<keyword evidence="2 6" id="KW-0812">Transmembrane</keyword>
<comment type="subcellular location">
    <subcellularLocation>
        <location evidence="1">Membrane</location>
        <topology evidence="1">Multi-pass membrane protein</topology>
    </subcellularLocation>
</comment>
<dbReference type="PANTHER" id="PTHR43077:SF10">
    <property type="entry name" value="TRANSPORT PERMEASE PROTEIN"/>
    <property type="match status" value="1"/>
</dbReference>
<evidence type="ECO:0000256" key="5">
    <source>
        <dbReference type="SAM" id="Coils"/>
    </source>
</evidence>
<feature type="transmembrane region" description="Helical" evidence="6">
    <location>
        <begin position="20"/>
        <end position="38"/>
    </location>
</feature>
<dbReference type="InterPro" id="IPR051328">
    <property type="entry name" value="T7SS_ABC-Transporter"/>
</dbReference>
<feature type="transmembrane region" description="Helical" evidence="6">
    <location>
        <begin position="561"/>
        <end position="587"/>
    </location>
</feature>